<keyword evidence="1" id="KW-0732">Signal</keyword>
<evidence type="ECO:0000313" key="2">
    <source>
        <dbReference type="EMBL" id="MDQ0156211.1"/>
    </source>
</evidence>
<protein>
    <submittedName>
        <fullName evidence="2">Uncharacterized protein</fullName>
    </submittedName>
</protein>
<sequence>MKKLISSLLIIGSLMFVVPAFAEEPEGKGVTPAAAPIASLSPMTMNGDSGTAYDWYVSTTSAARPYKFYFDPGDGSGVKFSTYKNEASQKFEHIYPRTTIASKPYQTVGYVADQYSVSAKVYGKATIRSF</sequence>
<evidence type="ECO:0000256" key="1">
    <source>
        <dbReference type="SAM" id="SignalP"/>
    </source>
</evidence>
<evidence type="ECO:0000313" key="3">
    <source>
        <dbReference type="Proteomes" id="UP001231362"/>
    </source>
</evidence>
<organism evidence="2 3">
    <name type="scientific">Anoxybacillus andreesenii</name>
    <dbReference type="NCBI Taxonomy" id="1325932"/>
    <lineage>
        <taxon>Bacteria</taxon>
        <taxon>Bacillati</taxon>
        <taxon>Bacillota</taxon>
        <taxon>Bacilli</taxon>
        <taxon>Bacillales</taxon>
        <taxon>Anoxybacillaceae</taxon>
        <taxon>Anoxybacillus</taxon>
    </lineage>
</organism>
<dbReference type="EMBL" id="JAUSTU010000011">
    <property type="protein sequence ID" value="MDQ0156211.1"/>
    <property type="molecule type" value="Genomic_DNA"/>
</dbReference>
<feature type="chain" id="PRO_5045252043" evidence="1">
    <location>
        <begin position="23"/>
        <end position="130"/>
    </location>
</feature>
<dbReference type="Proteomes" id="UP001231362">
    <property type="component" value="Unassembled WGS sequence"/>
</dbReference>
<accession>A0ABT9V5J1</accession>
<feature type="signal peptide" evidence="1">
    <location>
        <begin position="1"/>
        <end position="22"/>
    </location>
</feature>
<comment type="caution">
    <text evidence="2">The sequence shown here is derived from an EMBL/GenBank/DDBJ whole genome shotgun (WGS) entry which is preliminary data.</text>
</comment>
<dbReference type="RefSeq" id="WP_307150734.1">
    <property type="nucleotide sequence ID" value="NZ_JAUSTU010000011.1"/>
</dbReference>
<reference evidence="2 3" key="1">
    <citation type="submission" date="2023-07" db="EMBL/GenBank/DDBJ databases">
        <title>Genomic Encyclopedia of Type Strains, Phase IV (KMG-IV): sequencing the most valuable type-strain genomes for metagenomic binning, comparative biology and taxonomic classification.</title>
        <authorList>
            <person name="Goeker M."/>
        </authorList>
    </citation>
    <scope>NUCLEOTIDE SEQUENCE [LARGE SCALE GENOMIC DNA]</scope>
    <source>
        <strain evidence="2 3">DSM 23948</strain>
    </source>
</reference>
<proteinExistence type="predicted"/>
<name>A0ABT9V5J1_9BACL</name>
<keyword evidence="3" id="KW-1185">Reference proteome</keyword>
<gene>
    <name evidence="2" type="ORF">J2S07_002530</name>
</gene>